<gene>
    <name evidence="1" type="ORF">QFC19_008069</name>
</gene>
<keyword evidence="2" id="KW-1185">Reference proteome</keyword>
<comment type="caution">
    <text evidence="1">The sequence shown here is derived from an EMBL/GenBank/DDBJ whole genome shotgun (WGS) entry which is preliminary data.</text>
</comment>
<organism evidence="1 2">
    <name type="scientific">Naganishia cerealis</name>
    <dbReference type="NCBI Taxonomy" id="610337"/>
    <lineage>
        <taxon>Eukaryota</taxon>
        <taxon>Fungi</taxon>
        <taxon>Dikarya</taxon>
        <taxon>Basidiomycota</taxon>
        <taxon>Agaricomycotina</taxon>
        <taxon>Tremellomycetes</taxon>
        <taxon>Filobasidiales</taxon>
        <taxon>Filobasidiaceae</taxon>
        <taxon>Naganishia</taxon>
    </lineage>
</organism>
<protein>
    <submittedName>
        <fullName evidence="1">Uncharacterized protein</fullName>
    </submittedName>
</protein>
<accession>A0ACC2V4E1</accession>
<dbReference type="EMBL" id="JASBWR010000115">
    <property type="protein sequence ID" value="KAJ9094117.1"/>
    <property type="molecule type" value="Genomic_DNA"/>
</dbReference>
<name>A0ACC2V4E1_9TREE</name>
<dbReference type="Proteomes" id="UP001241377">
    <property type="component" value="Unassembled WGS sequence"/>
</dbReference>
<sequence>MATPSTSVMRKDGRSATDMRPVEIQIGPLPNADGSGAFSFGTEAAIASFAGPLEPPGARMEVFTEAVLMVTHRPLQGSGGTSSRALAAGMHSIYHSLLDLRSHPRTRTTLTVQSLNSSQSQSQPLYVSSRAVAINAATVSILNAGSIGIKGVPVAIGIAAVSKNGKGKQPSYYDDVPADEQMQEESEEDQEVTLILDPTRSEEQNAKARFCFGWAFGAGLSSDTRPSDSMDEGEGGGRESDNDTEAECVYLESDGEFDEVTVSRSLVAQSFIWYYTFVDGTLWPTVSEGV</sequence>
<evidence type="ECO:0000313" key="1">
    <source>
        <dbReference type="EMBL" id="KAJ9094117.1"/>
    </source>
</evidence>
<proteinExistence type="predicted"/>
<reference evidence="1" key="1">
    <citation type="submission" date="2023-04" db="EMBL/GenBank/DDBJ databases">
        <title>Draft Genome sequencing of Naganishia species isolated from polar environments using Oxford Nanopore Technology.</title>
        <authorList>
            <person name="Leo P."/>
            <person name="Venkateswaran K."/>
        </authorList>
    </citation>
    <scope>NUCLEOTIDE SEQUENCE</scope>
    <source>
        <strain evidence="1">MNA-CCFEE 5261</strain>
    </source>
</reference>
<evidence type="ECO:0000313" key="2">
    <source>
        <dbReference type="Proteomes" id="UP001241377"/>
    </source>
</evidence>